<dbReference type="EMBL" id="DVHN01000004">
    <property type="protein sequence ID" value="HIR87466.1"/>
    <property type="molecule type" value="Genomic_DNA"/>
</dbReference>
<reference evidence="2" key="1">
    <citation type="submission" date="2020-10" db="EMBL/GenBank/DDBJ databases">
        <authorList>
            <person name="Gilroy R."/>
        </authorList>
    </citation>
    <scope>NUCLEOTIDE SEQUENCE</scope>
    <source>
        <strain evidence="2">ChiW13-3771</strain>
    </source>
</reference>
<protein>
    <submittedName>
        <fullName evidence="2">NAD-dependent epimerase/dehydratase family protein</fullName>
    </submittedName>
</protein>
<comment type="caution">
    <text evidence="2">The sequence shown here is derived from an EMBL/GenBank/DDBJ whole genome shotgun (WGS) entry which is preliminary data.</text>
</comment>
<reference evidence="2" key="2">
    <citation type="journal article" date="2021" name="PeerJ">
        <title>Extensive microbial diversity within the chicken gut microbiome revealed by metagenomics and culture.</title>
        <authorList>
            <person name="Gilroy R."/>
            <person name="Ravi A."/>
            <person name="Getino M."/>
            <person name="Pursley I."/>
            <person name="Horton D.L."/>
            <person name="Alikhan N.F."/>
            <person name="Baker D."/>
            <person name="Gharbi K."/>
            <person name="Hall N."/>
            <person name="Watson M."/>
            <person name="Adriaenssens E.M."/>
            <person name="Foster-Nyarko E."/>
            <person name="Jarju S."/>
            <person name="Secka A."/>
            <person name="Antonio M."/>
            <person name="Oren A."/>
            <person name="Chaudhuri R.R."/>
            <person name="La Ragione R."/>
            <person name="Hildebrand F."/>
            <person name="Pallen M.J."/>
        </authorList>
    </citation>
    <scope>NUCLEOTIDE SEQUENCE</scope>
    <source>
        <strain evidence="2">ChiW13-3771</strain>
    </source>
</reference>
<evidence type="ECO:0000313" key="3">
    <source>
        <dbReference type="Proteomes" id="UP000824201"/>
    </source>
</evidence>
<organism evidence="2 3">
    <name type="scientific">Candidatus Fimimorpha faecalis</name>
    <dbReference type="NCBI Taxonomy" id="2840824"/>
    <lineage>
        <taxon>Bacteria</taxon>
        <taxon>Bacillati</taxon>
        <taxon>Bacillota</taxon>
        <taxon>Clostridia</taxon>
        <taxon>Eubacteriales</taxon>
        <taxon>Candidatus Fimimorpha</taxon>
    </lineage>
</organism>
<dbReference type="SUPFAM" id="SSF51735">
    <property type="entry name" value="NAD(P)-binding Rossmann-fold domains"/>
    <property type="match status" value="1"/>
</dbReference>
<dbReference type="InterPro" id="IPR001509">
    <property type="entry name" value="Epimerase_deHydtase"/>
</dbReference>
<sequence>MRVLVLGGTGAMGEPLVRMLVERGDKIYVTSRRKRQDKGSVHYIQGDAHNLSFIKQELSKNYDAIVDFMIYSTADFRDRSKLYLNSTGQYIFLSSARVYADSKKPITENSPRLLDVCKDEDYLKTDEYALAKARSENMLFESDHKNWTIIRPYITYNTKRLQLGGLELGTWLTASLSGRPLVLPKDVGKHQTTMTHGDDVARAMAALIGNNKAFGEAFHITGNEHMKWREVAEVYMEVLEEKIGSGVEIYEPETSKGLSGIMGNSAQIRYDRTYNRVFDNAKLLSVCGANFDFTIMRNGLRQCMTDYLNLPESKKFNTLNPVFHAWLDKSTGKKCSSRGMVSTMDKLKYFGYFYAPDLMAALKKTIKKY</sequence>
<evidence type="ECO:0000313" key="2">
    <source>
        <dbReference type="EMBL" id="HIR87466.1"/>
    </source>
</evidence>
<evidence type="ECO:0000259" key="1">
    <source>
        <dbReference type="Pfam" id="PF01370"/>
    </source>
</evidence>
<name>A0A9D1JCF8_9FIRM</name>
<dbReference type="Pfam" id="PF01370">
    <property type="entry name" value="Epimerase"/>
    <property type="match status" value="1"/>
</dbReference>
<proteinExistence type="predicted"/>
<dbReference type="AlphaFoldDB" id="A0A9D1JCF8"/>
<gene>
    <name evidence="2" type="ORF">IAC96_00800</name>
</gene>
<dbReference type="Proteomes" id="UP000824201">
    <property type="component" value="Unassembled WGS sequence"/>
</dbReference>
<dbReference type="InterPro" id="IPR036291">
    <property type="entry name" value="NAD(P)-bd_dom_sf"/>
</dbReference>
<dbReference type="InterPro" id="IPR050177">
    <property type="entry name" value="Lipid_A_modif_metabolic_enz"/>
</dbReference>
<accession>A0A9D1JCF8</accession>
<feature type="domain" description="NAD-dependent epimerase/dehydratase" evidence="1">
    <location>
        <begin position="3"/>
        <end position="213"/>
    </location>
</feature>
<dbReference type="Gene3D" id="3.40.50.720">
    <property type="entry name" value="NAD(P)-binding Rossmann-like Domain"/>
    <property type="match status" value="1"/>
</dbReference>
<dbReference type="PANTHER" id="PTHR43245">
    <property type="entry name" value="BIFUNCTIONAL POLYMYXIN RESISTANCE PROTEIN ARNA"/>
    <property type="match status" value="1"/>
</dbReference>